<dbReference type="EMBL" id="CP003775">
    <property type="protein sequence ID" value="AFQ51985.1"/>
    <property type="molecule type" value="Genomic_DNA"/>
</dbReference>
<keyword evidence="1" id="KW-0413">Isomerase</keyword>
<sequence>MKNVSRRSVTPCVAVDFREAGRIAARYLLERGHEAIGVIVDGSASGVQAGRATTASST</sequence>
<dbReference type="SUPFAM" id="SSF53822">
    <property type="entry name" value="Periplasmic binding protein-like I"/>
    <property type="match status" value="1"/>
</dbReference>
<evidence type="ECO:0000313" key="2">
    <source>
        <dbReference type="Proteomes" id="UP000032866"/>
    </source>
</evidence>
<dbReference type="Gene3D" id="3.40.50.2300">
    <property type="match status" value="1"/>
</dbReference>
<proteinExistence type="predicted"/>
<dbReference type="Proteomes" id="UP000032866">
    <property type="component" value="Chromosome 2"/>
</dbReference>
<reference evidence="1 2" key="1">
    <citation type="journal article" date="2012" name="J. Bacteriol.">
        <title>Complete Genome Sequence of Burkholderia sp. Strain GG4, a Betaproteobacterium That Reduces 3-Oxo-N-Acylhomoserine Lactones and Produces Different N-Acylhomoserine Lactones.</title>
        <authorList>
            <person name="Hong K.W."/>
            <person name="Koh C.L."/>
            <person name="Sam C.K."/>
            <person name="Yin W.F."/>
            <person name="Chan K.G."/>
        </authorList>
    </citation>
    <scope>NUCLEOTIDE SEQUENCE [LARGE SCALE GENOMIC DNA]</scope>
    <source>
        <strain evidence="1 2">GG4</strain>
    </source>
</reference>
<dbReference type="KEGG" id="bct:GEM_5601"/>
<organism evidence="1 2">
    <name type="scientific">Burkholderia cepacia GG4</name>
    <dbReference type="NCBI Taxonomy" id="1009846"/>
    <lineage>
        <taxon>Bacteria</taxon>
        <taxon>Pseudomonadati</taxon>
        <taxon>Pseudomonadota</taxon>
        <taxon>Betaproteobacteria</taxon>
        <taxon>Burkholderiales</taxon>
        <taxon>Burkholderiaceae</taxon>
        <taxon>Burkholderia</taxon>
        <taxon>Burkholderia cepacia complex</taxon>
    </lineage>
</organism>
<accession>A0A9W3PCV5</accession>
<gene>
    <name evidence="1" type="ORF">GEM_5601</name>
</gene>
<name>A0A9W3PCV5_BURCE</name>
<protein>
    <submittedName>
        <fullName evidence="1">Ribose operon repressor</fullName>
        <ecNumber evidence="1">5.1.1.1</ecNumber>
    </submittedName>
</protein>
<dbReference type="EC" id="5.1.1.1" evidence="1"/>
<dbReference type="GO" id="GO:0008784">
    <property type="term" value="F:alanine racemase activity"/>
    <property type="evidence" value="ECO:0007669"/>
    <property type="project" value="UniProtKB-EC"/>
</dbReference>
<evidence type="ECO:0000313" key="1">
    <source>
        <dbReference type="EMBL" id="AFQ51985.1"/>
    </source>
</evidence>
<dbReference type="InterPro" id="IPR028082">
    <property type="entry name" value="Peripla_BP_I"/>
</dbReference>
<dbReference type="AlphaFoldDB" id="A0A9W3PCV5"/>